<accession>A0A7J7GVG0</accession>
<gene>
    <name evidence="3" type="ORF">HYC85_018008</name>
</gene>
<keyword evidence="4" id="KW-1185">Reference proteome</keyword>
<reference evidence="3 4" key="2">
    <citation type="submission" date="2020-07" db="EMBL/GenBank/DDBJ databases">
        <title>Genome assembly of wild tea tree DASZ reveals pedigree and selection history of tea varieties.</title>
        <authorList>
            <person name="Zhang W."/>
        </authorList>
    </citation>
    <scope>NUCLEOTIDE SEQUENCE [LARGE SCALE GENOMIC DNA]</scope>
    <source>
        <strain evidence="4">cv. G240</strain>
        <tissue evidence="3">Leaf</tissue>
    </source>
</reference>
<name>A0A7J7GVG0_CAMSI</name>
<evidence type="ECO:0000256" key="1">
    <source>
        <dbReference type="SAM" id="MobiDB-lite"/>
    </source>
</evidence>
<dbReference type="InterPro" id="IPR038930">
    <property type="entry name" value="CEP13/CEP14"/>
</dbReference>
<evidence type="ECO:0000256" key="2">
    <source>
        <dbReference type="SAM" id="SignalP"/>
    </source>
</evidence>
<dbReference type="GO" id="GO:0006995">
    <property type="term" value="P:cellular response to nitrogen starvation"/>
    <property type="evidence" value="ECO:0007669"/>
    <property type="project" value="InterPro"/>
</dbReference>
<dbReference type="GO" id="GO:0006970">
    <property type="term" value="P:response to osmotic stress"/>
    <property type="evidence" value="ECO:0007669"/>
    <property type="project" value="InterPro"/>
</dbReference>
<reference evidence="4" key="1">
    <citation type="journal article" date="2020" name="Nat. Commun.">
        <title>Genome assembly of wild tea tree DASZ reveals pedigree and selection history of tea varieties.</title>
        <authorList>
            <person name="Zhang W."/>
            <person name="Zhang Y."/>
            <person name="Qiu H."/>
            <person name="Guo Y."/>
            <person name="Wan H."/>
            <person name="Zhang X."/>
            <person name="Scossa F."/>
            <person name="Alseekh S."/>
            <person name="Zhang Q."/>
            <person name="Wang P."/>
            <person name="Xu L."/>
            <person name="Schmidt M.H."/>
            <person name="Jia X."/>
            <person name="Li D."/>
            <person name="Zhu A."/>
            <person name="Guo F."/>
            <person name="Chen W."/>
            <person name="Ni D."/>
            <person name="Usadel B."/>
            <person name="Fernie A.R."/>
            <person name="Wen W."/>
        </authorList>
    </citation>
    <scope>NUCLEOTIDE SEQUENCE [LARGE SCALE GENOMIC DNA]</scope>
    <source>
        <strain evidence="4">cv. G240</strain>
    </source>
</reference>
<keyword evidence="2" id="KW-0732">Signal</keyword>
<feature type="compositionally biased region" description="Basic and acidic residues" evidence="1">
    <location>
        <begin position="33"/>
        <end position="46"/>
    </location>
</feature>
<feature type="chain" id="PRO_5029673201" evidence="2">
    <location>
        <begin position="26"/>
        <end position="113"/>
    </location>
</feature>
<proteinExistence type="predicted"/>
<feature type="signal peptide" evidence="2">
    <location>
        <begin position="1"/>
        <end position="25"/>
    </location>
</feature>
<comment type="caution">
    <text evidence="3">The sequence shown here is derived from an EMBL/GenBank/DDBJ whole genome shotgun (WGS) entry which is preliminary data.</text>
</comment>
<dbReference type="EMBL" id="JACBKZ010000008">
    <property type="protein sequence ID" value="KAF5943931.1"/>
    <property type="molecule type" value="Genomic_DNA"/>
</dbReference>
<feature type="region of interest" description="Disordered" evidence="1">
    <location>
        <begin position="33"/>
        <end position="65"/>
    </location>
</feature>
<dbReference type="PANTHER" id="PTHR37180">
    <property type="entry name" value="PRECURSOR OF CEP14"/>
    <property type="match status" value="1"/>
</dbReference>
<protein>
    <submittedName>
        <fullName evidence="3">Uncharacterized protein</fullName>
    </submittedName>
</protein>
<dbReference type="AlphaFoldDB" id="A0A7J7GVG0"/>
<evidence type="ECO:0000313" key="3">
    <source>
        <dbReference type="EMBL" id="KAF5943931.1"/>
    </source>
</evidence>
<dbReference type="Proteomes" id="UP000593564">
    <property type="component" value="Unassembled WGS sequence"/>
</dbReference>
<dbReference type="PANTHER" id="PTHR37180:SF2">
    <property type="entry name" value="PRECURSOR OF CEP14"/>
    <property type="match status" value="1"/>
</dbReference>
<organism evidence="3 4">
    <name type="scientific">Camellia sinensis</name>
    <name type="common">Tea plant</name>
    <name type="synonym">Thea sinensis</name>
    <dbReference type="NCBI Taxonomy" id="4442"/>
    <lineage>
        <taxon>Eukaryota</taxon>
        <taxon>Viridiplantae</taxon>
        <taxon>Streptophyta</taxon>
        <taxon>Embryophyta</taxon>
        <taxon>Tracheophyta</taxon>
        <taxon>Spermatophyta</taxon>
        <taxon>Magnoliopsida</taxon>
        <taxon>eudicotyledons</taxon>
        <taxon>Gunneridae</taxon>
        <taxon>Pentapetalae</taxon>
        <taxon>asterids</taxon>
        <taxon>Ericales</taxon>
        <taxon>Theaceae</taxon>
        <taxon>Camellia</taxon>
    </lineage>
</organism>
<evidence type="ECO:0000313" key="4">
    <source>
        <dbReference type="Proteomes" id="UP000593564"/>
    </source>
</evidence>
<sequence>MGRSSLVIFMVFMLFSASFMSFSHARKLLIKEEKENKAPSPEDRLYRTALPKGTVTPSAPSKKNHGAIADGKLIARHLAALDRILCRISVPSPGVGISTLSYHQFLSTFLELY</sequence>